<evidence type="ECO:0000313" key="10">
    <source>
        <dbReference type="Proteomes" id="UP000494040"/>
    </source>
</evidence>
<keyword evidence="4" id="KW-1015">Disulfide bond</keyword>
<dbReference type="InterPro" id="IPR002557">
    <property type="entry name" value="Chitin-bd_dom"/>
</dbReference>
<feature type="domain" description="Chitin-binding type-2" evidence="8">
    <location>
        <begin position="37"/>
        <end position="100"/>
    </location>
</feature>
<dbReference type="PANTHER" id="PTHR23301">
    <property type="entry name" value="CHITIN BINDING PERITROPHIN-A"/>
    <property type="match status" value="1"/>
</dbReference>
<feature type="compositionally biased region" description="Low complexity" evidence="6">
    <location>
        <begin position="256"/>
        <end position="361"/>
    </location>
</feature>
<evidence type="ECO:0000256" key="7">
    <source>
        <dbReference type="SAM" id="SignalP"/>
    </source>
</evidence>
<dbReference type="KEGG" id="clec:106671918"/>
<evidence type="ECO:0000256" key="1">
    <source>
        <dbReference type="ARBA" id="ARBA00022669"/>
    </source>
</evidence>
<feature type="compositionally biased region" description="Low complexity" evidence="6">
    <location>
        <begin position="545"/>
        <end position="571"/>
    </location>
</feature>
<sequence>MNFVLRITLGLSVLWISEAIGQRRPPNYSQDQMPVTSFSCRDKILGGYYADPETDCQMFHVCVKVPGLGVQDYKFLCPNDTSFDQENQICDDWYNIDCEAATLFYSDNFDLYRIGSESSRVKEVPRLPNNNINNAVSDRDDDYLQRNDRGENVGSDLLRGSHSGNFFSNKNRGKEDEDFEESKKKKPANGKSNVRKLLTGKRPIPSTTQATYHATSQPRTYLAGRNRVTSNFNKVPTEAPLRQTEVYNQNQRQNYNQRNYNPTTQNPQQQQYYNPTTQKPQQQQYYNPTTQKPQQQQYYNPTTQKPQQQQYYNPTTQKPQQQQYYNPTTQKPQQQQYYNPTTQKPQQQYYNPTTQKPQQYYNPTTQKSQQQQFYNPTQPPKTNYYENTQNYNAQATNFNYSPTTQKQQNFQTTRQQPPTTAKPYSQQQFYNPTTQKQQQFYNPTTQKQQQFYNPTTQKPQQFYNPTTQSTEAQSVDTNYETQKLFRLNTQGFNNANQYDEPSNGEFLKTAPSQNLGASNFNRVQNSYKTFNASVSSSYNFISPSTTQKTTPKPQTTQNYNPTTQRQQTQKQTTQKAFQQQFFNPTTARPQQNFFIPNSTPAKGRGSAAHQTDATEKPRPFTTLSPVPAKEAKEKEQYDYAYYDDAAHPEYENIDALDFARTKSKKQ</sequence>
<dbReference type="SUPFAM" id="SSF57625">
    <property type="entry name" value="Invertebrate chitin-binding proteins"/>
    <property type="match status" value="1"/>
</dbReference>
<feature type="compositionally biased region" description="Polar residues" evidence="6">
    <location>
        <begin position="205"/>
        <end position="219"/>
    </location>
</feature>
<gene>
    <name evidence="9" type="primary">106671918</name>
</gene>
<feature type="compositionally biased region" description="Basic and acidic residues" evidence="6">
    <location>
        <begin position="142"/>
        <end position="151"/>
    </location>
</feature>
<keyword evidence="3" id="KW-0677">Repeat</keyword>
<evidence type="ECO:0000259" key="8">
    <source>
        <dbReference type="PROSITE" id="PS50940"/>
    </source>
</evidence>
<dbReference type="OrthoDB" id="6434376at2759"/>
<feature type="signal peptide" evidence="7">
    <location>
        <begin position="1"/>
        <end position="19"/>
    </location>
</feature>
<feature type="region of interest" description="Disordered" evidence="6">
    <location>
        <begin position="404"/>
        <end position="425"/>
    </location>
</feature>
<name>A0A8I6TJZ1_CIMLE</name>
<dbReference type="AlphaFoldDB" id="A0A8I6TJZ1"/>
<dbReference type="SMART" id="SM00494">
    <property type="entry name" value="ChtBD2"/>
    <property type="match status" value="1"/>
</dbReference>
<keyword evidence="1" id="KW-0147">Chitin-binding</keyword>
<dbReference type="EnsemblMetazoa" id="XM_014402893.2">
    <property type="protein sequence ID" value="XP_014258379.1"/>
    <property type="gene ID" value="LOC106671918"/>
</dbReference>
<keyword evidence="10" id="KW-1185">Reference proteome</keyword>
<feature type="compositionally biased region" description="Low complexity" evidence="6">
    <location>
        <begin position="404"/>
        <end position="419"/>
    </location>
</feature>
<dbReference type="Pfam" id="PF01607">
    <property type="entry name" value="CBM_14"/>
    <property type="match status" value="1"/>
</dbReference>
<dbReference type="OMA" id="CPNDTAF"/>
<feature type="region of interest" description="Disordered" evidence="6">
    <location>
        <begin position="124"/>
        <end position="244"/>
    </location>
</feature>
<proteinExistence type="predicted"/>
<feature type="compositionally biased region" description="Polar residues" evidence="6">
    <location>
        <begin position="362"/>
        <end position="383"/>
    </location>
</feature>
<dbReference type="InterPro" id="IPR036508">
    <property type="entry name" value="Chitin-bd_dom_sf"/>
</dbReference>
<feature type="chain" id="PRO_5035103595" description="Chitin-binding type-2 domain-containing protein" evidence="7">
    <location>
        <begin position="20"/>
        <end position="666"/>
    </location>
</feature>
<dbReference type="GO" id="GO:0008061">
    <property type="term" value="F:chitin binding"/>
    <property type="evidence" value="ECO:0007669"/>
    <property type="project" value="UniProtKB-KW"/>
</dbReference>
<dbReference type="EnsemblMetazoa" id="XM_014402895.2">
    <property type="protein sequence ID" value="XP_014258381.1"/>
    <property type="gene ID" value="LOC106671918"/>
</dbReference>
<protein>
    <recommendedName>
        <fullName evidence="8">Chitin-binding type-2 domain-containing protein</fullName>
    </recommendedName>
</protein>
<dbReference type="PANTHER" id="PTHR23301:SF0">
    <property type="entry name" value="CHITIN-BINDING TYPE-2 DOMAIN-CONTAINING PROTEIN-RELATED"/>
    <property type="match status" value="1"/>
</dbReference>
<dbReference type="PROSITE" id="PS50940">
    <property type="entry name" value="CHIT_BIND_II"/>
    <property type="match status" value="1"/>
</dbReference>
<reference evidence="9" key="1">
    <citation type="submission" date="2022-01" db="UniProtKB">
        <authorList>
            <consortium name="EnsemblMetazoa"/>
        </authorList>
    </citation>
    <scope>IDENTIFICATION</scope>
</reference>
<evidence type="ECO:0000313" key="9">
    <source>
        <dbReference type="EnsemblMetazoa" id="XP_014258380.1"/>
    </source>
</evidence>
<feature type="region of interest" description="Disordered" evidence="6">
    <location>
        <begin position="597"/>
        <end position="635"/>
    </location>
</feature>
<evidence type="ECO:0000256" key="4">
    <source>
        <dbReference type="ARBA" id="ARBA00023157"/>
    </source>
</evidence>
<evidence type="ECO:0000256" key="2">
    <source>
        <dbReference type="ARBA" id="ARBA00022729"/>
    </source>
</evidence>
<evidence type="ECO:0000256" key="3">
    <source>
        <dbReference type="ARBA" id="ARBA00022737"/>
    </source>
</evidence>
<evidence type="ECO:0000256" key="6">
    <source>
        <dbReference type="SAM" id="MobiDB-lite"/>
    </source>
</evidence>
<keyword evidence="5" id="KW-0325">Glycoprotein</keyword>
<dbReference type="InterPro" id="IPR051940">
    <property type="entry name" value="Chitin_bind-dev_reg"/>
</dbReference>
<dbReference type="EnsemblMetazoa" id="XM_014402894.2">
    <property type="protein sequence ID" value="XP_014258380.1"/>
    <property type="gene ID" value="LOC106671918"/>
</dbReference>
<feature type="region of interest" description="Disordered" evidence="6">
    <location>
        <begin position="541"/>
        <end position="571"/>
    </location>
</feature>
<feature type="region of interest" description="Disordered" evidence="6">
    <location>
        <begin position="256"/>
        <end position="383"/>
    </location>
</feature>
<dbReference type="GO" id="GO:0005576">
    <property type="term" value="C:extracellular region"/>
    <property type="evidence" value="ECO:0007669"/>
    <property type="project" value="InterPro"/>
</dbReference>
<keyword evidence="2 7" id="KW-0732">Signal</keyword>
<accession>A0A8I6TJZ1</accession>
<organism evidence="9 10">
    <name type="scientific">Cimex lectularius</name>
    <name type="common">Bed bug</name>
    <name type="synonym">Acanthia lectularia</name>
    <dbReference type="NCBI Taxonomy" id="79782"/>
    <lineage>
        <taxon>Eukaryota</taxon>
        <taxon>Metazoa</taxon>
        <taxon>Ecdysozoa</taxon>
        <taxon>Arthropoda</taxon>
        <taxon>Hexapoda</taxon>
        <taxon>Insecta</taxon>
        <taxon>Pterygota</taxon>
        <taxon>Neoptera</taxon>
        <taxon>Paraneoptera</taxon>
        <taxon>Hemiptera</taxon>
        <taxon>Heteroptera</taxon>
        <taxon>Panheteroptera</taxon>
        <taxon>Cimicomorpha</taxon>
        <taxon>Cimicidae</taxon>
        <taxon>Cimex</taxon>
    </lineage>
</organism>
<dbReference type="Gene3D" id="2.170.140.10">
    <property type="entry name" value="Chitin binding domain"/>
    <property type="match status" value="1"/>
</dbReference>
<dbReference type="Proteomes" id="UP000494040">
    <property type="component" value="Unassembled WGS sequence"/>
</dbReference>
<evidence type="ECO:0000256" key="5">
    <source>
        <dbReference type="ARBA" id="ARBA00023180"/>
    </source>
</evidence>